<proteinExistence type="inferred from homology"/>
<dbReference type="AlphaFoldDB" id="A0A291E602"/>
<dbReference type="PROSITE" id="PS50203">
    <property type="entry name" value="CALPAIN_CAT"/>
    <property type="match status" value="1"/>
</dbReference>
<dbReference type="EMBL" id="CP023526">
    <property type="protein sequence ID" value="ATF95352.1"/>
    <property type="molecule type" value="Genomic_DNA"/>
</dbReference>
<keyword evidence="7" id="KW-0614">Plasmid</keyword>
<feature type="active site" evidence="5">
    <location>
        <position position="93"/>
    </location>
</feature>
<dbReference type="RefSeq" id="WP_061277032.1">
    <property type="nucleotide sequence ID" value="NZ_CP023526.1"/>
</dbReference>
<dbReference type="PANTHER" id="PTHR10183">
    <property type="entry name" value="CALPAIN"/>
    <property type="match status" value="1"/>
</dbReference>
<accession>A0A291E602</accession>
<dbReference type="Gene3D" id="3.90.70.10">
    <property type="entry name" value="Cysteine proteinases"/>
    <property type="match status" value="1"/>
</dbReference>
<feature type="domain" description="Calpain catalytic" evidence="6">
    <location>
        <begin position="65"/>
        <end position="326"/>
    </location>
</feature>
<dbReference type="InterPro" id="IPR038765">
    <property type="entry name" value="Papain-like_cys_pep_sf"/>
</dbReference>
<keyword evidence="2 5" id="KW-0645">Protease</keyword>
<evidence type="ECO:0000256" key="5">
    <source>
        <dbReference type="PROSITE-ProRule" id="PRU00239"/>
    </source>
</evidence>
<evidence type="ECO:0000259" key="6">
    <source>
        <dbReference type="PROSITE" id="PS50203"/>
    </source>
</evidence>
<dbReference type="InterPro" id="IPR022684">
    <property type="entry name" value="Calpain_cysteine_protease"/>
</dbReference>
<sequence>MSVNLSSYKELLESCQPVSLNKCVAYKKDPVLLLTRQALDSKKYIVDDTFLPKSWSDSVINHHARINKIANAPALYTQALSLIDFEQEKLGDCGFVSTIGAISVHPEGHNLLFSSIYPSIYNPMGLYSVRVISEGEILYILVDDDFPRESYSDMVNSNEFWFYIIEKAFAKINGGYQNLGGGFEGYFGIDSTENHEITDANKNDVWNKYFKKIFHEKGHATYQGTGSDKNTKYLVSAHAYAVIDAAEWNNIKLVRLHNPWNVANYEKEFSPNSKEWDSVPDAVQKATFQRDRFRSLSGSKEVPKTFWMPYDYYRHDIPKISELFLSAKLPAVLKSIAHSNSIQK</sequence>
<dbReference type="Pfam" id="PF00648">
    <property type="entry name" value="Peptidase_C2"/>
    <property type="match status" value="1"/>
</dbReference>
<dbReference type="SMART" id="SM00230">
    <property type="entry name" value="CysPc"/>
    <property type="match status" value="1"/>
</dbReference>
<evidence type="ECO:0000313" key="7">
    <source>
        <dbReference type="EMBL" id="ATF95352.1"/>
    </source>
</evidence>
<evidence type="ECO:0000256" key="1">
    <source>
        <dbReference type="ARBA" id="ARBA00007623"/>
    </source>
</evidence>
<dbReference type="SUPFAM" id="SSF54001">
    <property type="entry name" value="Cysteine proteinases"/>
    <property type="match status" value="1"/>
</dbReference>
<comment type="similarity">
    <text evidence="1">Belongs to the peptidase C2 family.</text>
</comment>
<organism evidence="7 8">
    <name type="scientific">Cedecea neteri</name>
    <dbReference type="NCBI Taxonomy" id="158822"/>
    <lineage>
        <taxon>Bacteria</taxon>
        <taxon>Pseudomonadati</taxon>
        <taxon>Pseudomonadota</taxon>
        <taxon>Gammaproteobacteria</taxon>
        <taxon>Enterobacterales</taxon>
        <taxon>Enterobacteriaceae</taxon>
        <taxon>Cedecea</taxon>
    </lineage>
</organism>
<dbReference type="PANTHER" id="PTHR10183:SF379">
    <property type="entry name" value="CALPAIN-5"/>
    <property type="match status" value="1"/>
</dbReference>
<gene>
    <name evidence="7" type="ORF">CO704_24945</name>
</gene>
<feature type="active site" evidence="5">
    <location>
        <position position="258"/>
    </location>
</feature>
<dbReference type="GO" id="GO:0004198">
    <property type="term" value="F:calcium-dependent cysteine-type endopeptidase activity"/>
    <property type="evidence" value="ECO:0007669"/>
    <property type="project" value="InterPro"/>
</dbReference>
<evidence type="ECO:0000256" key="4">
    <source>
        <dbReference type="ARBA" id="ARBA00022807"/>
    </source>
</evidence>
<keyword evidence="3 5" id="KW-0378">Hydrolase</keyword>
<dbReference type="InterPro" id="IPR001300">
    <property type="entry name" value="Peptidase_C2_calpain_cat"/>
</dbReference>
<geneLocation type="plasmid" evidence="7">
    <name>unnamed</name>
</geneLocation>
<dbReference type="Proteomes" id="UP000217979">
    <property type="component" value="Plasmid unnamed"/>
</dbReference>
<evidence type="ECO:0000313" key="8">
    <source>
        <dbReference type="Proteomes" id="UP000217979"/>
    </source>
</evidence>
<evidence type="ECO:0000256" key="3">
    <source>
        <dbReference type="ARBA" id="ARBA00022801"/>
    </source>
</evidence>
<dbReference type="GO" id="GO:0006508">
    <property type="term" value="P:proteolysis"/>
    <property type="evidence" value="ECO:0007669"/>
    <property type="project" value="UniProtKB-KW"/>
</dbReference>
<protein>
    <recommendedName>
        <fullName evidence="6">Calpain catalytic domain-containing protein</fullName>
    </recommendedName>
</protein>
<dbReference type="PRINTS" id="PR00704">
    <property type="entry name" value="CALPAIN"/>
</dbReference>
<name>A0A291E602_9ENTR</name>
<reference evidence="7 8" key="1">
    <citation type="submission" date="2017-09" db="EMBL/GenBank/DDBJ databases">
        <title>FDA dAtabase for Regulatory Grade micrObial Sequences (FDA-ARGOS): Supporting development and validation of Infectious Disease Dx tests.</title>
        <authorList>
            <person name="Minogue T."/>
            <person name="Wolcott M."/>
            <person name="Wasieloski L."/>
            <person name="Aguilar W."/>
            <person name="Moore D."/>
            <person name="Tallon L."/>
            <person name="Sadzewicz L."/>
            <person name="Ott S."/>
            <person name="Zhao X."/>
            <person name="Nagaraj S."/>
            <person name="Vavikolanu K."/>
            <person name="Aluvathingal J."/>
            <person name="Nadendla S."/>
            <person name="Sichtig H."/>
        </authorList>
    </citation>
    <scope>NUCLEOTIDE SEQUENCE [LARGE SCALE GENOMIC DNA]</scope>
    <source>
        <strain evidence="7 8">FDAARGOS_392</strain>
        <plasmid evidence="8">Plasmid unnamed</plasmid>
    </source>
</reference>
<keyword evidence="4 5" id="KW-0788">Thiol protease</keyword>
<feature type="active site" evidence="5">
    <location>
        <position position="238"/>
    </location>
</feature>
<evidence type="ECO:0000256" key="2">
    <source>
        <dbReference type="ARBA" id="ARBA00022670"/>
    </source>
</evidence>